<dbReference type="GO" id="GO:0015648">
    <property type="term" value="F:lipid-linked peptidoglycan transporter activity"/>
    <property type="evidence" value="ECO:0007669"/>
    <property type="project" value="TreeGrafter"/>
</dbReference>
<dbReference type="GO" id="GO:0071555">
    <property type="term" value="P:cell wall organization"/>
    <property type="evidence" value="ECO:0007669"/>
    <property type="project" value="UniProtKB-KW"/>
</dbReference>
<evidence type="ECO:0000256" key="2">
    <source>
        <dbReference type="ARBA" id="ARBA00004752"/>
    </source>
</evidence>
<evidence type="ECO:0000256" key="1">
    <source>
        <dbReference type="ARBA" id="ARBA00004651"/>
    </source>
</evidence>
<evidence type="ECO:0000256" key="5">
    <source>
        <dbReference type="ARBA" id="ARBA00022676"/>
    </source>
</evidence>
<evidence type="ECO:0000256" key="4">
    <source>
        <dbReference type="ARBA" id="ARBA00022618"/>
    </source>
</evidence>
<feature type="transmembrane region" description="Helical" evidence="21">
    <location>
        <begin position="145"/>
        <end position="166"/>
    </location>
</feature>
<reference evidence="23" key="1">
    <citation type="submission" date="2016-11" db="EMBL/GenBank/DDBJ databases">
        <authorList>
            <person name="Varghese N."/>
            <person name="Submissions S."/>
        </authorList>
    </citation>
    <scope>NUCLEOTIDE SEQUENCE [LARGE SCALE GENOMIC DNA]</scope>
    <source>
        <strain evidence="23">DSM 16219</strain>
    </source>
</reference>
<keyword evidence="4 22" id="KW-0132">Cell division</keyword>
<keyword evidence="11 21" id="KW-0472">Membrane</keyword>
<keyword evidence="8" id="KW-0133">Cell shape</keyword>
<evidence type="ECO:0000256" key="21">
    <source>
        <dbReference type="SAM" id="Phobius"/>
    </source>
</evidence>
<accession>A0A1M6E0W0</accession>
<dbReference type="GO" id="GO:0051301">
    <property type="term" value="P:cell division"/>
    <property type="evidence" value="ECO:0007669"/>
    <property type="project" value="UniProtKB-KW"/>
</dbReference>
<feature type="transmembrane region" description="Helical" evidence="21">
    <location>
        <begin position="172"/>
        <end position="205"/>
    </location>
</feature>
<dbReference type="STRING" id="1121393.SAMN02745216_00521"/>
<dbReference type="PANTHER" id="PTHR30474">
    <property type="entry name" value="CELL CYCLE PROTEIN"/>
    <property type="match status" value="1"/>
</dbReference>
<feature type="transmembrane region" description="Helical" evidence="21">
    <location>
        <begin position="341"/>
        <end position="362"/>
    </location>
</feature>
<evidence type="ECO:0000256" key="10">
    <source>
        <dbReference type="ARBA" id="ARBA00022989"/>
    </source>
</evidence>
<comment type="catalytic activity">
    <reaction evidence="20">
        <text>[GlcNAc-(1-&gt;4)-Mur2Ac(oyl-L-Ala-gamma-D-Glu-L-Lys-D-Ala-D-Ala)](n)-di-trans,octa-cis-undecaprenyl diphosphate + beta-D-GlcNAc-(1-&gt;4)-Mur2Ac(oyl-L-Ala-gamma-D-Glu-L-Lys-D-Ala-D-Ala)-di-trans,octa-cis-undecaprenyl diphosphate = [GlcNAc-(1-&gt;4)-Mur2Ac(oyl-L-Ala-gamma-D-Glu-L-Lys-D-Ala-D-Ala)](n+1)-di-trans,octa-cis-undecaprenyl diphosphate + di-trans,octa-cis-undecaprenyl diphosphate + H(+)</text>
        <dbReference type="Rhea" id="RHEA:23708"/>
        <dbReference type="Rhea" id="RHEA-COMP:9602"/>
        <dbReference type="Rhea" id="RHEA-COMP:9603"/>
        <dbReference type="ChEBI" id="CHEBI:15378"/>
        <dbReference type="ChEBI" id="CHEBI:58405"/>
        <dbReference type="ChEBI" id="CHEBI:60033"/>
        <dbReference type="ChEBI" id="CHEBI:78435"/>
        <dbReference type="EC" id="2.4.99.28"/>
    </reaction>
</comment>
<evidence type="ECO:0000256" key="7">
    <source>
        <dbReference type="ARBA" id="ARBA00022692"/>
    </source>
</evidence>
<dbReference type="GO" id="GO:0009252">
    <property type="term" value="P:peptidoglycan biosynthetic process"/>
    <property type="evidence" value="ECO:0007669"/>
    <property type="project" value="UniProtKB-KW"/>
</dbReference>
<keyword evidence="23" id="KW-1185">Reference proteome</keyword>
<evidence type="ECO:0000256" key="14">
    <source>
        <dbReference type="ARBA" id="ARBA00032370"/>
    </source>
</evidence>
<comment type="pathway">
    <text evidence="2">Cell wall biogenesis; peptidoglycan biosynthesis.</text>
</comment>
<evidence type="ECO:0000256" key="12">
    <source>
        <dbReference type="ARBA" id="ARBA00023306"/>
    </source>
</evidence>
<protein>
    <recommendedName>
        <fullName evidence="17">Probable peptidoglycan glycosyltransferase FtsW</fullName>
        <ecNumber evidence="19">2.4.99.28</ecNumber>
    </recommendedName>
    <alternativeName>
        <fullName evidence="18">Cell division protein FtsW</fullName>
    </alternativeName>
    <alternativeName>
        <fullName evidence="15">Cell wall polymerase</fullName>
    </alternativeName>
    <alternativeName>
        <fullName evidence="14">Peptidoglycan polymerase</fullName>
    </alternativeName>
</protein>
<evidence type="ECO:0000256" key="19">
    <source>
        <dbReference type="ARBA" id="ARBA00044770"/>
    </source>
</evidence>
<dbReference type="EMBL" id="FQZU01000002">
    <property type="protein sequence ID" value="SHI79142.1"/>
    <property type="molecule type" value="Genomic_DNA"/>
</dbReference>
<keyword evidence="5" id="KW-0328">Glycosyltransferase</keyword>
<dbReference type="InterPro" id="IPR001182">
    <property type="entry name" value="FtsW/RodA"/>
</dbReference>
<feature type="transmembrane region" description="Helical" evidence="21">
    <location>
        <begin position="12"/>
        <end position="35"/>
    </location>
</feature>
<evidence type="ECO:0000256" key="11">
    <source>
        <dbReference type="ARBA" id="ARBA00023136"/>
    </source>
</evidence>
<dbReference type="PANTHER" id="PTHR30474:SF2">
    <property type="entry name" value="PEPTIDOGLYCAN GLYCOSYLTRANSFERASE FTSW-RELATED"/>
    <property type="match status" value="1"/>
</dbReference>
<dbReference type="Proteomes" id="UP000183994">
    <property type="component" value="Unassembled WGS sequence"/>
</dbReference>
<feature type="transmembrane region" description="Helical" evidence="21">
    <location>
        <begin position="269"/>
        <end position="295"/>
    </location>
</feature>
<dbReference type="GO" id="GO:0008955">
    <property type="term" value="F:peptidoglycan glycosyltransferase activity"/>
    <property type="evidence" value="ECO:0007669"/>
    <property type="project" value="UniProtKB-EC"/>
</dbReference>
<dbReference type="AlphaFoldDB" id="A0A1M6E0W0"/>
<evidence type="ECO:0000313" key="22">
    <source>
        <dbReference type="EMBL" id="SHI79142.1"/>
    </source>
</evidence>
<dbReference type="GO" id="GO:0008360">
    <property type="term" value="P:regulation of cell shape"/>
    <property type="evidence" value="ECO:0007669"/>
    <property type="project" value="UniProtKB-KW"/>
</dbReference>
<evidence type="ECO:0000256" key="16">
    <source>
        <dbReference type="ARBA" id="ARBA00038053"/>
    </source>
</evidence>
<feature type="transmembrane region" description="Helical" evidence="21">
    <location>
        <begin position="115"/>
        <end position="133"/>
    </location>
</feature>
<evidence type="ECO:0000256" key="15">
    <source>
        <dbReference type="ARBA" id="ARBA00033270"/>
    </source>
</evidence>
<evidence type="ECO:0000256" key="8">
    <source>
        <dbReference type="ARBA" id="ARBA00022960"/>
    </source>
</evidence>
<evidence type="ECO:0000256" key="6">
    <source>
        <dbReference type="ARBA" id="ARBA00022679"/>
    </source>
</evidence>
<organism evidence="22 23">
    <name type="scientific">Desulfatibacillum alkenivorans DSM 16219</name>
    <dbReference type="NCBI Taxonomy" id="1121393"/>
    <lineage>
        <taxon>Bacteria</taxon>
        <taxon>Pseudomonadati</taxon>
        <taxon>Thermodesulfobacteriota</taxon>
        <taxon>Desulfobacteria</taxon>
        <taxon>Desulfobacterales</taxon>
        <taxon>Desulfatibacillaceae</taxon>
        <taxon>Desulfatibacillum</taxon>
    </lineage>
</organism>
<proteinExistence type="inferred from homology"/>
<dbReference type="GO" id="GO:0032153">
    <property type="term" value="C:cell division site"/>
    <property type="evidence" value="ECO:0007669"/>
    <property type="project" value="TreeGrafter"/>
</dbReference>
<name>A0A1M6E0W0_9BACT</name>
<dbReference type="Pfam" id="PF01098">
    <property type="entry name" value="FTSW_RODA_SPOVE"/>
    <property type="match status" value="1"/>
</dbReference>
<dbReference type="InterPro" id="IPR013437">
    <property type="entry name" value="FtsW"/>
</dbReference>
<dbReference type="OrthoDB" id="9768187at2"/>
<sequence length="392" mass="42291">MPEKTAKKNQGAFDKVILVAVLGLIGMGLVMVYSASSAMAVKIYGSDTYFFKRQLFFALTGLVFLFSVRYIPYRVYQVLAYPILGLSVLLLGLLLVPGIGVNVGGATRWMRVGPINIQPAEIMRLAIIIYMAYSLTKKGEKMKDFSVGIVPHLFLMGLIGGLFYFQPDFGSFAMLVFVIGIMLFAGGAHIGHLGGLVALAGLVGFKLLMSEGYRRNRIAAFLNPWENQMGDGYQITHSLMAFGTGGYSGVGVGNGYQKLFYLPEPHTDFIFSVLGEEMGLIGVGIVVGLFALLVWRGLAIAQRAPAGFARLLAFGITTSIGLQACLNMAVTTNLLPTKGLALPFISYGGSSLLINMISIGILENIAYAHPASPGARAPFFGRLVFWKRRAVA</sequence>
<feature type="transmembrane region" description="Helical" evidence="21">
    <location>
        <begin position="55"/>
        <end position="71"/>
    </location>
</feature>
<evidence type="ECO:0000256" key="9">
    <source>
        <dbReference type="ARBA" id="ARBA00022984"/>
    </source>
</evidence>
<comment type="similarity">
    <text evidence="16">Belongs to the SEDS family. FtsW subfamily.</text>
</comment>
<keyword evidence="6" id="KW-0808">Transferase</keyword>
<dbReference type="NCBIfam" id="TIGR02614">
    <property type="entry name" value="ftsW"/>
    <property type="match status" value="1"/>
</dbReference>
<feature type="transmembrane region" description="Helical" evidence="21">
    <location>
        <begin position="239"/>
        <end position="257"/>
    </location>
</feature>
<comment type="subcellular location">
    <subcellularLocation>
        <location evidence="1">Cell membrane</location>
        <topology evidence="1">Multi-pass membrane protein</topology>
    </subcellularLocation>
</comment>
<keyword evidence="13" id="KW-0961">Cell wall biogenesis/degradation</keyword>
<evidence type="ECO:0000256" key="18">
    <source>
        <dbReference type="ARBA" id="ARBA00041418"/>
    </source>
</evidence>
<keyword evidence="12" id="KW-0131">Cell cycle</keyword>
<evidence type="ECO:0000256" key="17">
    <source>
        <dbReference type="ARBA" id="ARBA00041185"/>
    </source>
</evidence>
<feature type="transmembrane region" description="Helical" evidence="21">
    <location>
        <begin position="307"/>
        <end position="329"/>
    </location>
</feature>
<keyword evidence="7 21" id="KW-0812">Transmembrane</keyword>
<evidence type="ECO:0000256" key="13">
    <source>
        <dbReference type="ARBA" id="ARBA00023316"/>
    </source>
</evidence>
<keyword evidence="9" id="KW-0573">Peptidoglycan synthesis</keyword>
<gene>
    <name evidence="22" type="ORF">SAMN02745216_00521</name>
</gene>
<keyword evidence="3" id="KW-1003">Cell membrane</keyword>
<evidence type="ECO:0000256" key="3">
    <source>
        <dbReference type="ARBA" id="ARBA00022475"/>
    </source>
</evidence>
<evidence type="ECO:0000313" key="23">
    <source>
        <dbReference type="Proteomes" id="UP000183994"/>
    </source>
</evidence>
<dbReference type="GO" id="GO:0005886">
    <property type="term" value="C:plasma membrane"/>
    <property type="evidence" value="ECO:0007669"/>
    <property type="project" value="UniProtKB-SubCell"/>
</dbReference>
<dbReference type="EC" id="2.4.99.28" evidence="19"/>
<feature type="transmembrane region" description="Helical" evidence="21">
    <location>
        <begin position="78"/>
        <end position="103"/>
    </location>
</feature>
<keyword evidence="10 21" id="KW-1133">Transmembrane helix</keyword>
<evidence type="ECO:0000256" key="20">
    <source>
        <dbReference type="ARBA" id="ARBA00049902"/>
    </source>
</evidence>